<evidence type="ECO:0000313" key="3">
    <source>
        <dbReference type="Proteomes" id="UP000326169"/>
    </source>
</evidence>
<dbReference type="Proteomes" id="UP000326169">
    <property type="component" value="Unassembled WGS sequence"/>
</dbReference>
<gene>
    <name evidence="2" type="ORF">NIES46_47850</name>
</gene>
<feature type="compositionally biased region" description="Basic and acidic residues" evidence="1">
    <location>
        <begin position="23"/>
        <end position="37"/>
    </location>
</feature>
<reference evidence="2 3" key="1">
    <citation type="journal article" date="2019" name="J Genomics">
        <title>The Draft Genome of a Hydrogen-producing Cyanobacterium, Arthrospira platensis NIES-46.</title>
        <authorList>
            <person name="Suzuki S."/>
            <person name="Yamaguchi H."/>
            <person name="Kawachi M."/>
        </authorList>
    </citation>
    <scope>NUCLEOTIDE SEQUENCE [LARGE SCALE GENOMIC DNA]</scope>
    <source>
        <strain evidence="2 3">NIES-46</strain>
    </source>
</reference>
<name>A0A5M3TDB1_LIMPL</name>
<proteinExistence type="predicted"/>
<organism evidence="2 3">
    <name type="scientific">Limnospira platensis NIES-46</name>
    <dbReference type="NCBI Taxonomy" id="1236695"/>
    <lineage>
        <taxon>Bacteria</taxon>
        <taxon>Bacillati</taxon>
        <taxon>Cyanobacteriota</taxon>
        <taxon>Cyanophyceae</taxon>
        <taxon>Oscillatoriophycideae</taxon>
        <taxon>Oscillatoriales</taxon>
        <taxon>Sirenicapillariaceae</taxon>
        <taxon>Limnospira</taxon>
    </lineage>
</organism>
<dbReference type="RefSeq" id="WP_152088754.1">
    <property type="nucleotide sequence ID" value="NZ_BIMW01000244.1"/>
</dbReference>
<evidence type="ECO:0000256" key="1">
    <source>
        <dbReference type="SAM" id="MobiDB-lite"/>
    </source>
</evidence>
<sequence length="146" mass="16768">MTKRNPPRGSNRPPSDSGSGKKPPSEREKKAGLRTDTNNRIEEAIAVLDFRLHLEYLNVASAVGGGDFEQFKRSWLMNYYNAMTEPRFKDKPKNPPTREERARLLKTNAELMMNRQIKSDNLSSRENLNEFRQSKDLLPFDADNIG</sequence>
<feature type="compositionally biased region" description="Low complexity" evidence="1">
    <location>
        <begin position="7"/>
        <end position="22"/>
    </location>
</feature>
<protein>
    <submittedName>
        <fullName evidence="2">Uncharacterized protein</fullName>
    </submittedName>
</protein>
<feature type="region of interest" description="Disordered" evidence="1">
    <location>
        <begin position="1"/>
        <end position="37"/>
    </location>
</feature>
<evidence type="ECO:0000313" key="2">
    <source>
        <dbReference type="EMBL" id="GCE96712.1"/>
    </source>
</evidence>
<comment type="caution">
    <text evidence="2">The sequence shown here is derived from an EMBL/GenBank/DDBJ whole genome shotgun (WGS) entry which is preliminary data.</text>
</comment>
<dbReference type="GeneID" id="301685489"/>
<keyword evidence="3" id="KW-1185">Reference proteome</keyword>
<accession>A0A5M3TDB1</accession>
<dbReference type="EMBL" id="BIMW01000244">
    <property type="protein sequence ID" value="GCE96712.1"/>
    <property type="molecule type" value="Genomic_DNA"/>
</dbReference>